<protein>
    <submittedName>
        <fullName evidence="1">Uncharacterized protein</fullName>
    </submittedName>
</protein>
<organism evidence="1">
    <name type="scientific">uncultured Caudovirales phage</name>
    <dbReference type="NCBI Taxonomy" id="2100421"/>
    <lineage>
        <taxon>Viruses</taxon>
        <taxon>Duplodnaviria</taxon>
        <taxon>Heunggongvirae</taxon>
        <taxon>Uroviricota</taxon>
        <taxon>Caudoviricetes</taxon>
        <taxon>Peduoviridae</taxon>
        <taxon>Maltschvirus</taxon>
        <taxon>Maltschvirus maltsch</taxon>
    </lineage>
</organism>
<evidence type="ECO:0000313" key="1">
    <source>
        <dbReference type="EMBL" id="CAB4188565.1"/>
    </source>
</evidence>
<gene>
    <name evidence="1" type="ORF">UFOVP1176_31</name>
</gene>
<name>A0A6J5R748_9CAUD</name>
<reference evidence="1" key="1">
    <citation type="submission" date="2020-05" db="EMBL/GenBank/DDBJ databases">
        <authorList>
            <person name="Chiriac C."/>
            <person name="Salcher M."/>
            <person name="Ghai R."/>
            <person name="Kavagutti S V."/>
        </authorList>
    </citation>
    <scope>NUCLEOTIDE SEQUENCE</scope>
</reference>
<proteinExistence type="predicted"/>
<accession>A0A6J5R748</accession>
<sequence>MKYLIALLFVSAAWAEPALMMCHGKYALCAASPTTPTNKTMVINGVTFQQGTSVCPVLTGSSVGDRNLIGSCKPPKGKNMVWSLFSTEMNYPQAPSWAVVKATPRTFVTTAGDGGMANQWSYPCTIRPKKVNGATLADCLGPLNESPWNGAVVPAGATVVTSAPVGSAYPVGGNLP</sequence>
<dbReference type="EMBL" id="LR797122">
    <property type="protein sequence ID" value="CAB4188565.1"/>
    <property type="molecule type" value="Genomic_DNA"/>
</dbReference>